<dbReference type="PANTHER" id="PTHR43227:SF11">
    <property type="entry name" value="BLL4140 PROTEIN"/>
    <property type="match status" value="1"/>
</dbReference>
<evidence type="ECO:0000313" key="10">
    <source>
        <dbReference type="Proteomes" id="UP001589818"/>
    </source>
</evidence>
<dbReference type="EMBL" id="JBHLVF010000041">
    <property type="protein sequence ID" value="MFC0394709.1"/>
    <property type="molecule type" value="Genomic_DNA"/>
</dbReference>
<evidence type="ECO:0000256" key="7">
    <source>
        <dbReference type="RuleBase" id="RU363032"/>
    </source>
</evidence>
<comment type="similarity">
    <text evidence="7">Belongs to the binding-protein-dependent transport system permease family.</text>
</comment>
<organism evidence="9 10">
    <name type="scientific">Paenibacillus mendelii</name>
    <dbReference type="NCBI Taxonomy" id="206163"/>
    <lineage>
        <taxon>Bacteria</taxon>
        <taxon>Bacillati</taxon>
        <taxon>Bacillota</taxon>
        <taxon>Bacilli</taxon>
        <taxon>Bacillales</taxon>
        <taxon>Paenibacillaceae</taxon>
        <taxon>Paenibacillus</taxon>
    </lineage>
</organism>
<dbReference type="Pfam" id="PF00528">
    <property type="entry name" value="BPD_transp_1"/>
    <property type="match status" value="1"/>
</dbReference>
<evidence type="ECO:0000313" key="9">
    <source>
        <dbReference type="EMBL" id="MFC0394709.1"/>
    </source>
</evidence>
<accession>A0ABV6JGY5</accession>
<dbReference type="InterPro" id="IPR000515">
    <property type="entry name" value="MetI-like"/>
</dbReference>
<dbReference type="Gene3D" id="1.10.3720.10">
    <property type="entry name" value="MetI-like"/>
    <property type="match status" value="1"/>
</dbReference>
<dbReference type="RefSeq" id="WP_256555021.1">
    <property type="nucleotide sequence ID" value="NZ_JANHOF010000001.1"/>
</dbReference>
<feature type="transmembrane region" description="Helical" evidence="7">
    <location>
        <begin position="134"/>
        <end position="154"/>
    </location>
</feature>
<keyword evidence="3" id="KW-1003">Cell membrane</keyword>
<dbReference type="InterPro" id="IPR035906">
    <property type="entry name" value="MetI-like_sf"/>
</dbReference>
<comment type="subcellular location">
    <subcellularLocation>
        <location evidence="1 7">Cell membrane</location>
        <topology evidence="1 7">Multi-pass membrane protein</topology>
    </subcellularLocation>
</comment>
<keyword evidence="5 7" id="KW-1133">Transmembrane helix</keyword>
<dbReference type="CDD" id="cd06261">
    <property type="entry name" value="TM_PBP2"/>
    <property type="match status" value="1"/>
</dbReference>
<dbReference type="PROSITE" id="PS50928">
    <property type="entry name" value="ABC_TM1"/>
    <property type="match status" value="1"/>
</dbReference>
<keyword evidence="6 7" id="KW-0472">Membrane</keyword>
<evidence type="ECO:0000256" key="6">
    <source>
        <dbReference type="ARBA" id="ARBA00023136"/>
    </source>
</evidence>
<feature type="transmembrane region" description="Helical" evidence="7">
    <location>
        <begin position="98"/>
        <end position="122"/>
    </location>
</feature>
<name>A0ABV6JGY5_9BACL</name>
<feature type="transmembrane region" description="Helical" evidence="7">
    <location>
        <begin position="35"/>
        <end position="61"/>
    </location>
</feature>
<feature type="transmembrane region" description="Helical" evidence="7">
    <location>
        <begin position="291"/>
        <end position="313"/>
    </location>
</feature>
<keyword evidence="2 7" id="KW-0813">Transport</keyword>
<dbReference type="PANTHER" id="PTHR43227">
    <property type="entry name" value="BLL4140 PROTEIN"/>
    <property type="match status" value="1"/>
</dbReference>
<keyword evidence="4 7" id="KW-0812">Transmembrane</keyword>
<proteinExistence type="inferred from homology"/>
<gene>
    <name evidence="9" type="ORF">ACFFJ8_25530</name>
</gene>
<dbReference type="InterPro" id="IPR050809">
    <property type="entry name" value="UgpAE/MalFG_permease"/>
</dbReference>
<keyword evidence="10" id="KW-1185">Reference proteome</keyword>
<protein>
    <submittedName>
        <fullName evidence="9">ABC transporter permease</fullName>
    </submittedName>
</protein>
<evidence type="ECO:0000256" key="4">
    <source>
        <dbReference type="ARBA" id="ARBA00022692"/>
    </source>
</evidence>
<evidence type="ECO:0000256" key="1">
    <source>
        <dbReference type="ARBA" id="ARBA00004651"/>
    </source>
</evidence>
<dbReference type="Proteomes" id="UP001589818">
    <property type="component" value="Unassembled WGS sequence"/>
</dbReference>
<evidence type="ECO:0000256" key="2">
    <source>
        <dbReference type="ARBA" id="ARBA00022448"/>
    </source>
</evidence>
<evidence type="ECO:0000256" key="3">
    <source>
        <dbReference type="ARBA" id="ARBA00022475"/>
    </source>
</evidence>
<sequence>MKAQTKAAPLVTMDLDLEAKRDRTMWKRIRKNWDLYVCLSPGIIYFFIFSYIPMFGLLIAFKDYNIFRGVLDSPWNNFAYFKEMVQLPDFYKIIRNTLMLNVLGLVVGFPAPIILAIMLNEVGNKYFKRITQSLLYLPHFMSWVLMGGMIYALLSPKFGIVNLILQWIGLDPIYFMANNSWWVTVFISSGIWAGVGWGTIIYLAAMTTLDPHLYEAASIDGAGRWKKIVNITIPGIMPTIVILLILNIGHMVSIGFEQPYALMNPLVMDVADVLSTYIYDLGIRQGGFGLTTAIGMVQSVVNLLLIIGANYAANKMGREGIW</sequence>
<reference evidence="9 10" key="1">
    <citation type="submission" date="2024-09" db="EMBL/GenBank/DDBJ databases">
        <authorList>
            <person name="Sun Q."/>
            <person name="Mori K."/>
        </authorList>
    </citation>
    <scope>NUCLEOTIDE SEQUENCE [LARGE SCALE GENOMIC DNA]</scope>
    <source>
        <strain evidence="9 10">CCM 4839</strain>
    </source>
</reference>
<feature type="domain" description="ABC transmembrane type-1" evidence="8">
    <location>
        <begin position="94"/>
        <end position="309"/>
    </location>
</feature>
<feature type="transmembrane region" description="Helical" evidence="7">
    <location>
        <begin position="184"/>
        <end position="205"/>
    </location>
</feature>
<evidence type="ECO:0000259" key="8">
    <source>
        <dbReference type="PROSITE" id="PS50928"/>
    </source>
</evidence>
<comment type="caution">
    <text evidence="9">The sequence shown here is derived from an EMBL/GenBank/DDBJ whole genome shotgun (WGS) entry which is preliminary data.</text>
</comment>
<feature type="transmembrane region" description="Helical" evidence="7">
    <location>
        <begin position="228"/>
        <end position="248"/>
    </location>
</feature>
<dbReference type="SUPFAM" id="SSF161098">
    <property type="entry name" value="MetI-like"/>
    <property type="match status" value="1"/>
</dbReference>
<evidence type="ECO:0000256" key="5">
    <source>
        <dbReference type="ARBA" id="ARBA00022989"/>
    </source>
</evidence>